<dbReference type="EMBL" id="VSRR010063940">
    <property type="protein sequence ID" value="MPC83931.1"/>
    <property type="molecule type" value="Genomic_DNA"/>
</dbReference>
<sequence>MTDAIVSASWKLGGVGAGDGRQKEDSRRLGSAGCVKFVCV</sequence>
<evidence type="ECO:0000313" key="2">
    <source>
        <dbReference type="Proteomes" id="UP000324222"/>
    </source>
</evidence>
<gene>
    <name evidence="1" type="ORF">E2C01_078654</name>
</gene>
<protein>
    <submittedName>
        <fullName evidence="1">Uncharacterized protein</fullName>
    </submittedName>
</protein>
<organism evidence="1 2">
    <name type="scientific">Portunus trituberculatus</name>
    <name type="common">Swimming crab</name>
    <name type="synonym">Neptunus trituberculatus</name>
    <dbReference type="NCBI Taxonomy" id="210409"/>
    <lineage>
        <taxon>Eukaryota</taxon>
        <taxon>Metazoa</taxon>
        <taxon>Ecdysozoa</taxon>
        <taxon>Arthropoda</taxon>
        <taxon>Crustacea</taxon>
        <taxon>Multicrustacea</taxon>
        <taxon>Malacostraca</taxon>
        <taxon>Eumalacostraca</taxon>
        <taxon>Eucarida</taxon>
        <taxon>Decapoda</taxon>
        <taxon>Pleocyemata</taxon>
        <taxon>Brachyura</taxon>
        <taxon>Eubrachyura</taxon>
        <taxon>Portunoidea</taxon>
        <taxon>Portunidae</taxon>
        <taxon>Portuninae</taxon>
        <taxon>Portunus</taxon>
    </lineage>
</organism>
<accession>A0A5B7IEW2</accession>
<proteinExistence type="predicted"/>
<dbReference type="AlphaFoldDB" id="A0A5B7IEW2"/>
<comment type="caution">
    <text evidence="1">The sequence shown here is derived from an EMBL/GenBank/DDBJ whole genome shotgun (WGS) entry which is preliminary data.</text>
</comment>
<reference evidence="1 2" key="1">
    <citation type="submission" date="2019-05" db="EMBL/GenBank/DDBJ databases">
        <title>Another draft genome of Portunus trituberculatus and its Hox gene families provides insights of decapod evolution.</title>
        <authorList>
            <person name="Jeong J.-H."/>
            <person name="Song I."/>
            <person name="Kim S."/>
            <person name="Choi T."/>
            <person name="Kim D."/>
            <person name="Ryu S."/>
            <person name="Kim W."/>
        </authorList>
    </citation>
    <scope>NUCLEOTIDE SEQUENCE [LARGE SCALE GENOMIC DNA]</scope>
    <source>
        <tissue evidence="1">Muscle</tissue>
    </source>
</reference>
<evidence type="ECO:0000313" key="1">
    <source>
        <dbReference type="EMBL" id="MPC83931.1"/>
    </source>
</evidence>
<keyword evidence="2" id="KW-1185">Reference proteome</keyword>
<dbReference type="Proteomes" id="UP000324222">
    <property type="component" value="Unassembled WGS sequence"/>
</dbReference>
<name>A0A5B7IEW2_PORTR</name>